<dbReference type="EMBL" id="JAOPKZ010000011">
    <property type="protein sequence ID" value="MCU5746470.1"/>
    <property type="molecule type" value="Genomic_DNA"/>
</dbReference>
<accession>A0ABT2QR65</accession>
<dbReference type="CDD" id="cd21809">
    <property type="entry name" value="ABC-2_lan_permease-like"/>
    <property type="match status" value="1"/>
</dbReference>
<comment type="caution">
    <text evidence="2">The sequence shown here is derived from an EMBL/GenBank/DDBJ whole genome shotgun (WGS) entry which is preliminary data.</text>
</comment>
<evidence type="ECO:0000256" key="1">
    <source>
        <dbReference type="SAM" id="Phobius"/>
    </source>
</evidence>
<keyword evidence="1" id="KW-0812">Transmembrane</keyword>
<organism evidence="2 3">
    <name type="scientific">Staphylococcus marylandisciuri</name>
    <dbReference type="NCBI Taxonomy" id="2981529"/>
    <lineage>
        <taxon>Bacteria</taxon>
        <taxon>Bacillati</taxon>
        <taxon>Bacillota</taxon>
        <taxon>Bacilli</taxon>
        <taxon>Bacillales</taxon>
        <taxon>Staphylococcaceae</taxon>
        <taxon>Staphylococcus</taxon>
    </lineage>
</organism>
<proteinExistence type="predicted"/>
<sequence>MLKAINLEFFKMRRRKFILPIVLITFVGILWSSAISIKELKLTDTKYGIYMLTSNILTVDSMIYPILIGILCSRLADIEHKGKTFQLLNTSKQSVFNLFSSKVIVSLIILFVIDIIQLINISIIASLNNINLNLAIVSKFILSFIIASFLLILIHMALSFFFEKQSISIVLALVGSFLGLVTGGMLPSYIKVFLPWQYYSLLNPVHKKMIHKGFEYSYNTYYLIYIFVSVIIIVILFLVIKLLLKRRDLT</sequence>
<protein>
    <submittedName>
        <fullName evidence="2">ABC transporter permease</fullName>
    </submittedName>
</protein>
<feature type="transmembrane region" description="Helical" evidence="1">
    <location>
        <begin position="17"/>
        <end position="37"/>
    </location>
</feature>
<feature type="transmembrane region" description="Helical" evidence="1">
    <location>
        <begin position="169"/>
        <end position="190"/>
    </location>
</feature>
<name>A0ABT2QR65_9STAP</name>
<feature type="transmembrane region" description="Helical" evidence="1">
    <location>
        <begin position="94"/>
        <end position="120"/>
    </location>
</feature>
<gene>
    <name evidence="2" type="ORF">N9R04_07025</name>
</gene>
<dbReference type="RefSeq" id="WP_262856065.1">
    <property type="nucleotide sequence ID" value="NZ_JAOPKZ010000011.1"/>
</dbReference>
<keyword evidence="1" id="KW-1133">Transmembrane helix</keyword>
<feature type="transmembrane region" description="Helical" evidence="1">
    <location>
        <begin position="222"/>
        <end position="244"/>
    </location>
</feature>
<dbReference type="Pfam" id="PF12730">
    <property type="entry name" value="ABC2_membrane_4"/>
    <property type="match status" value="1"/>
</dbReference>
<keyword evidence="3" id="KW-1185">Reference proteome</keyword>
<reference evidence="2 3" key="1">
    <citation type="journal article" date="2023" name="Int. J. Syst. Evol. Microbiol.">
        <title>Streptococcus sciuri sp. nov., Staphylococcus marylandisciuri sp. nov. and Staphylococcus americanisciuri sp. nov., isolated from faeces of eastern grey squirrel (Sciurus carolinensis).</title>
        <authorList>
            <person name="Volokhov D.V."/>
            <person name="Zagorodnyaya T.A."/>
            <person name="Furtak V.A."/>
            <person name="Nattanmai G."/>
            <person name="Randall L."/>
            <person name="Jose S."/>
            <person name="Gao Y."/>
            <person name="Eisenberg T."/>
            <person name="Delmonte P."/>
            <person name="Blom J."/>
            <person name="Mitchell K.K."/>
        </authorList>
    </citation>
    <scope>NUCLEOTIDE SEQUENCE [LARGE SCALE GENOMIC DNA]</scope>
    <source>
        <strain evidence="2 3">SQ8-PEA</strain>
    </source>
</reference>
<evidence type="ECO:0000313" key="2">
    <source>
        <dbReference type="EMBL" id="MCU5746470.1"/>
    </source>
</evidence>
<dbReference type="Proteomes" id="UP001209553">
    <property type="component" value="Unassembled WGS sequence"/>
</dbReference>
<keyword evidence="1" id="KW-0472">Membrane</keyword>
<feature type="transmembrane region" description="Helical" evidence="1">
    <location>
        <begin position="140"/>
        <end position="162"/>
    </location>
</feature>
<evidence type="ECO:0000313" key="3">
    <source>
        <dbReference type="Proteomes" id="UP001209553"/>
    </source>
</evidence>
<feature type="transmembrane region" description="Helical" evidence="1">
    <location>
        <begin position="49"/>
        <end position="73"/>
    </location>
</feature>